<dbReference type="Proteomes" id="UP001140234">
    <property type="component" value="Unassembled WGS sequence"/>
</dbReference>
<evidence type="ECO:0000313" key="2">
    <source>
        <dbReference type="Proteomes" id="UP001140234"/>
    </source>
</evidence>
<protein>
    <submittedName>
        <fullName evidence="1">Uncharacterized protein</fullName>
    </submittedName>
</protein>
<reference evidence="1" key="1">
    <citation type="submission" date="2022-07" db="EMBL/GenBank/DDBJ databases">
        <title>Phylogenomic reconstructions and comparative analyses of Kickxellomycotina fungi.</title>
        <authorList>
            <person name="Reynolds N.K."/>
            <person name="Stajich J.E."/>
            <person name="Barry K."/>
            <person name="Grigoriev I.V."/>
            <person name="Crous P."/>
            <person name="Smith M.E."/>
        </authorList>
    </citation>
    <scope>NUCLEOTIDE SEQUENCE</scope>
    <source>
        <strain evidence="1">CBS 109366</strain>
    </source>
</reference>
<comment type="caution">
    <text evidence="1">The sequence shown here is derived from an EMBL/GenBank/DDBJ whole genome shotgun (WGS) entry which is preliminary data.</text>
</comment>
<keyword evidence="2" id="KW-1185">Reference proteome</keyword>
<evidence type="ECO:0000313" key="1">
    <source>
        <dbReference type="EMBL" id="KAJ2767199.1"/>
    </source>
</evidence>
<organism evidence="1 2">
    <name type="scientific">Coemansia nantahalensis</name>
    <dbReference type="NCBI Taxonomy" id="2789366"/>
    <lineage>
        <taxon>Eukaryota</taxon>
        <taxon>Fungi</taxon>
        <taxon>Fungi incertae sedis</taxon>
        <taxon>Zoopagomycota</taxon>
        <taxon>Kickxellomycotina</taxon>
        <taxon>Kickxellomycetes</taxon>
        <taxon>Kickxellales</taxon>
        <taxon>Kickxellaceae</taxon>
        <taxon>Coemansia</taxon>
    </lineage>
</organism>
<feature type="non-terminal residue" evidence="1">
    <location>
        <position position="1"/>
    </location>
</feature>
<name>A0ACC1JU92_9FUNG</name>
<sequence length="74" mass="8642">DARPPMRYREEVEQEMDDICKWVAMIEITPPVYERRPAPRHRVIDAIAKTVNSATDELGMIIKMLKELRFNAGE</sequence>
<dbReference type="EMBL" id="JANBUJ010001485">
    <property type="protein sequence ID" value="KAJ2767199.1"/>
    <property type="molecule type" value="Genomic_DNA"/>
</dbReference>
<accession>A0ACC1JU92</accession>
<gene>
    <name evidence="1" type="ORF">IWQ57_004050</name>
</gene>
<proteinExistence type="predicted"/>